<evidence type="ECO:0000313" key="4">
    <source>
        <dbReference type="Proteomes" id="UP000014227"/>
    </source>
</evidence>
<dbReference type="InParanoid" id="S0ESK1"/>
<evidence type="ECO:0000313" key="3">
    <source>
        <dbReference type="EMBL" id="CCW33854.1"/>
    </source>
</evidence>
<protein>
    <submittedName>
        <fullName evidence="3">Uncharacterized protein</fullName>
    </submittedName>
</protein>
<dbReference type="KEGG" id="ccz:CCALI_00014"/>
<dbReference type="Pfam" id="PF23471">
    <property type="entry name" value="Cap15_TM"/>
    <property type="match status" value="1"/>
</dbReference>
<dbReference type="RefSeq" id="WP_016481421.1">
    <property type="nucleotide sequence ID" value="NC_021487.1"/>
</dbReference>
<dbReference type="eggNOG" id="ENOG5032SGD">
    <property type="taxonomic scope" value="Bacteria"/>
</dbReference>
<feature type="domain" description="Cap1-like TM helices" evidence="2">
    <location>
        <begin position="12"/>
        <end position="66"/>
    </location>
</feature>
<feature type="domain" description="CD-NTase-associated protein 15" evidence="1">
    <location>
        <begin position="76"/>
        <end position="192"/>
    </location>
</feature>
<sequence>MRSYATDSPEWQKVTLRIGIISVAIDYVIHWFFQTRNVQIPWWVDAPGVLGIAGGLYEVFEKWLWTIPLLRSIGIVKVPNLNGEWKLQGWTKWSRGQDYQGEAVIKQTWTRISICIETEQSSSKSITASLLVNEDEGITLIYVYRNDPKANVPTTMHSHRGTAVLRLKDDCLEGEYYSGRDRQNFGTLILRRKGDAR</sequence>
<dbReference type="Proteomes" id="UP000014227">
    <property type="component" value="Chromosome I"/>
</dbReference>
<dbReference type="Pfam" id="PF18153">
    <property type="entry name" value="Cap15_CD_rec"/>
    <property type="match status" value="1"/>
</dbReference>
<dbReference type="STRING" id="454171.CP488_01141"/>
<dbReference type="InterPro" id="IPR056338">
    <property type="entry name" value="Cap15-like_TM"/>
</dbReference>
<organism evidence="3 4">
    <name type="scientific">Chthonomonas calidirosea (strain DSM 23976 / ICMP 18418 / T49)</name>
    <dbReference type="NCBI Taxonomy" id="1303518"/>
    <lineage>
        <taxon>Bacteria</taxon>
        <taxon>Bacillati</taxon>
        <taxon>Armatimonadota</taxon>
        <taxon>Chthonomonadia</taxon>
        <taxon>Chthonomonadales</taxon>
        <taxon>Chthonomonadaceae</taxon>
        <taxon>Chthonomonas</taxon>
    </lineage>
</organism>
<accession>S0ESK1</accession>
<proteinExistence type="predicted"/>
<keyword evidence="4" id="KW-1185">Reference proteome</keyword>
<gene>
    <name evidence="3" type="ORF">CCALI_00014</name>
</gene>
<dbReference type="EMBL" id="HF951689">
    <property type="protein sequence ID" value="CCW33854.1"/>
    <property type="molecule type" value="Genomic_DNA"/>
</dbReference>
<dbReference type="AlphaFoldDB" id="S0ESK1"/>
<name>S0ESK1_CHTCT</name>
<evidence type="ECO:0000259" key="1">
    <source>
        <dbReference type="Pfam" id="PF18153"/>
    </source>
</evidence>
<reference evidence="4" key="1">
    <citation type="submission" date="2013-03" db="EMBL/GenBank/DDBJ databases">
        <title>Genome sequence of Chthonomonas calidirosea, the first sequenced genome from the Armatimonadetes phylum (formally candidate division OP10).</title>
        <authorList>
            <person name="Lee K.C.Y."/>
            <person name="Morgan X.C."/>
            <person name="Dunfield P.F."/>
            <person name="Tamas I."/>
            <person name="Houghton K.M."/>
            <person name="Vyssotski M."/>
            <person name="Ryan J.L.J."/>
            <person name="Lagutin K."/>
            <person name="McDonald I.R."/>
            <person name="Stott M.B."/>
        </authorList>
    </citation>
    <scope>NUCLEOTIDE SEQUENCE [LARGE SCALE GENOMIC DNA]</scope>
    <source>
        <strain evidence="4">DSM 23976 / ICMP 18418 / T49</strain>
    </source>
</reference>
<dbReference type="HOGENOM" id="CLU_112351_0_1_0"/>
<evidence type="ECO:0000259" key="2">
    <source>
        <dbReference type="Pfam" id="PF23471"/>
    </source>
</evidence>
<dbReference type="InterPro" id="IPR041208">
    <property type="entry name" value="Cap15"/>
</dbReference>